<dbReference type="PANTHER" id="PTHR46383">
    <property type="entry name" value="ASPARTATE AMINOTRANSFERASE"/>
    <property type="match status" value="1"/>
</dbReference>
<dbReference type="InterPro" id="IPR015421">
    <property type="entry name" value="PyrdxlP-dep_Trfase_major"/>
</dbReference>
<evidence type="ECO:0000256" key="1">
    <source>
        <dbReference type="ARBA" id="ARBA00001933"/>
    </source>
</evidence>
<dbReference type="PROSITE" id="PS00105">
    <property type="entry name" value="AA_TRANSFER_CLASS_1"/>
    <property type="match status" value="1"/>
</dbReference>
<protein>
    <submittedName>
        <fullName evidence="7">Unannotated protein</fullName>
    </submittedName>
</protein>
<evidence type="ECO:0000313" key="7">
    <source>
        <dbReference type="EMBL" id="CAB4953551.1"/>
    </source>
</evidence>
<evidence type="ECO:0000256" key="4">
    <source>
        <dbReference type="ARBA" id="ARBA00022679"/>
    </source>
</evidence>
<dbReference type="PANTHER" id="PTHR46383:SF1">
    <property type="entry name" value="ASPARTATE AMINOTRANSFERASE"/>
    <property type="match status" value="1"/>
</dbReference>
<organism evidence="7">
    <name type="scientific">freshwater metagenome</name>
    <dbReference type="NCBI Taxonomy" id="449393"/>
    <lineage>
        <taxon>unclassified sequences</taxon>
        <taxon>metagenomes</taxon>
        <taxon>ecological metagenomes</taxon>
    </lineage>
</organism>
<reference evidence="7" key="1">
    <citation type="submission" date="2020-05" db="EMBL/GenBank/DDBJ databases">
        <authorList>
            <person name="Chiriac C."/>
            <person name="Salcher M."/>
            <person name="Ghai R."/>
            <person name="Kavagutti S V."/>
        </authorList>
    </citation>
    <scope>NUCLEOTIDE SEQUENCE</scope>
</reference>
<accession>A0A6J7KDW2</accession>
<comment type="cofactor">
    <cofactor evidence="1">
        <name>pyridoxal 5'-phosphate</name>
        <dbReference type="ChEBI" id="CHEBI:597326"/>
    </cofactor>
</comment>
<dbReference type="InterPro" id="IPR015424">
    <property type="entry name" value="PyrdxlP-dep_Trfase"/>
</dbReference>
<dbReference type="InterPro" id="IPR004838">
    <property type="entry name" value="NHTrfase_class1_PyrdxlP-BS"/>
</dbReference>
<evidence type="ECO:0000256" key="2">
    <source>
        <dbReference type="ARBA" id="ARBA00007441"/>
    </source>
</evidence>
<keyword evidence="5" id="KW-0663">Pyridoxal phosphate</keyword>
<evidence type="ECO:0000259" key="6">
    <source>
        <dbReference type="Pfam" id="PF00155"/>
    </source>
</evidence>
<dbReference type="InterPro" id="IPR050596">
    <property type="entry name" value="AspAT/PAT-like"/>
</dbReference>
<dbReference type="Gene3D" id="3.90.1150.10">
    <property type="entry name" value="Aspartate Aminotransferase, domain 1"/>
    <property type="match status" value="1"/>
</dbReference>
<dbReference type="GO" id="GO:0006520">
    <property type="term" value="P:amino acid metabolic process"/>
    <property type="evidence" value="ECO:0007669"/>
    <property type="project" value="InterPro"/>
</dbReference>
<proteinExistence type="inferred from homology"/>
<dbReference type="InterPro" id="IPR015422">
    <property type="entry name" value="PyrdxlP-dep_Trfase_small"/>
</dbReference>
<dbReference type="EMBL" id="CAFBNE010000052">
    <property type="protein sequence ID" value="CAB4953551.1"/>
    <property type="molecule type" value="Genomic_DNA"/>
</dbReference>
<dbReference type="SUPFAM" id="SSF53383">
    <property type="entry name" value="PLP-dependent transferases"/>
    <property type="match status" value="1"/>
</dbReference>
<name>A0A6J7KDW2_9ZZZZ</name>
<keyword evidence="3" id="KW-0032">Aminotransferase</keyword>
<dbReference type="CDD" id="cd00609">
    <property type="entry name" value="AAT_like"/>
    <property type="match status" value="1"/>
</dbReference>
<evidence type="ECO:0000256" key="5">
    <source>
        <dbReference type="ARBA" id="ARBA00022898"/>
    </source>
</evidence>
<dbReference type="InterPro" id="IPR004839">
    <property type="entry name" value="Aminotransferase_I/II_large"/>
</dbReference>
<comment type="similarity">
    <text evidence="2">Belongs to the class-I pyridoxal-phosphate-dependent aminotransferase family.</text>
</comment>
<dbReference type="Pfam" id="PF00155">
    <property type="entry name" value="Aminotran_1_2"/>
    <property type="match status" value="1"/>
</dbReference>
<dbReference type="AlphaFoldDB" id="A0A6J7KDW2"/>
<feature type="domain" description="Aminotransferase class I/classII large" evidence="6">
    <location>
        <begin position="29"/>
        <end position="370"/>
    </location>
</feature>
<keyword evidence="4" id="KW-0808">Transferase</keyword>
<gene>
    <name evidence="7" type="ORF">UFOPK3772_01706</name>
</gene>
<evidence type="ECO:0000256" key="3">
    <source>
        <dbReference type="ARBA" id="ARBA00022576"/>
    </source>
</evidence>
<dbReference type="GO" id="GO:0030170">
    <property type="term" value="F:pyridoxal phosphate binding"/>
    <property type="evidence" value="ECO:0007669"/>
    <property type="project" value="InterPro"/>
</dbReference>
<dbReference type="Gene3D" id="3.40.640.10">
    <property type="entry name" value="Type I PLP-dependent aspartate aminotransferase-like (Major domain)"/>
    <property type="match status" value="1"/>
</dbReference>
<sequence length="395" mass="42723">MSPSIRTSVMNMPRSGIREVMDLAWATPDVIHLEVGEPDFATPEHIGRAAEEAIRRQAVRYTPNAGIVELREAMASKIAARNGFEVEADQIIVGAGAVQSIYGALLTILSPGDDLLLPDPGWPNFTMMATLLSANPIYYPLRSENGFMPDSAEVERLITPRTKAILINSPSNPLGVVMGEPTVRALYEVASRHNLWIISDECYDEITFDQAQFSPGRIDNENRVISTFSLSKTYAMTGWRVGYAAVPSAIARELSKVQEPLISCVSSPAQFAGVAALTGPQDCVDLMRSAYRSRRDSAVRVASEHGIPFVTPQGAFYLWLDISQSGMKSRDFALALIRERGVATAPGTAFGTEGEGWLRISLANGEDAVIAGVNAVAAQIATCDLGQMTDQEARS</sequence>
<dbReference type="GO" id="GO:0008483">
    <property type="term" value="F:transaminase activity"/>
    <property type="evidence" value="ECO:0007669"/>
    <property type="project" value="UniProtKB-KW"/>
</dbReference>